<feature type="compositionally biased region" description="Polar residues" evidence="1">
    <location>
        <begin position="240"/>
        <end position="251"/>
    </location>
</feature>
<feature type="region of interest" description="Disordered" evidence="1">
    <location>
        <begin position="281"/>
        <end position="320"/>
    </location>
</feature>
<feature type="region of interest" description="Disordered" evidence="1">
    <location>
        <begin position="228"/>
        <end position="262"/>
    </location>
</feature>
<feature type="compositionally biased region" description="Basic and acidic residues" evidence="1">
    <location>
        <begin position="159"/>
        <end position="168"/>
    </location>
</feature>
<feature type="region of interest" description="Disordered" evidence="1">
    <location>
        <begin position="137"/>
        <end position="168"/>
    </location>
</feature>
<dbReference type="EMBL" id="JAVFWL010000002">
    <property type="protein sequence ID" value="KAK6733588.1"/>
    <property type="molecule type" value="Genomic_DNA"/>
</dbReference>
<dbReference type="Proteomes" id="UP001303046">
    <property type="component" value="Unassembled WGS sequence"/>
</dbReference>
<reference evidence="2 3" key="1">
    <citation type="submission" date="2023-08" db="EMBL/GenBank/DDBJ databases">
        <title>A Necator americanus chromosomal reference genome.</title>
        <authorList>
            <person name="Ilik V."/>
            <person name="Petrzelkova K.J."/>
            <person name="Pardy F."/>
            <person name="Fuh T."/>
            <person name="Niatou-Singa F.S."/>
            <person name="Gouil Q."/>
            <person name="Baker L."/>
            <person name="Ritchie M.E."/>
            <person name="Jex A.R."/>
            <person name="Gazzola D."/>
            <person name="Li H."/>
            <person name="Toshio Fujiwara R."/>
            <person name="Zhan B."/>
            <person name="Aroian R.V."/>
            <person name="Pafco B."/>
            <person name="Schwarz E.M."/>
        </authorList>
    </citation>
    <scope>NUCLEOTIDE SEQUENCE [LARGE SCALE GENOMIC DNA]</scope>
    <source>
        <strain evidence="2 3">Aroian</strain>
        <tissue evidence="2">Whole animal</tissue>
    </source>
</reference>
<gene>
    <name evidence="2" type="primary">Necator_chrII.g5170</name>
    <name evidence="2" type="ORF">RB195_017378</name>
</gene>
<evidence type="ECO:0000256" key="1">
    <source>
        <dbReference type="SAM" id="MobiDB-lite"/>
    </source>
</evidence>
<name>A0ABR1C4X5_NECAM</name>
<feature type="compositionally biased region" description="Polar residues" evidence="1">
    <location>
        <begin position="137"/>
        <end position="157"/>
    </location>
</feature>
<feature type="compositionally biased region" description="Basic and acidic residues" evidence="1">
    <location>
        <begin position="68"/>
        <end position="97"/>
    </location>
</feature>
<organism evidence="2 3">
    <name type="scientific">Necator americanus</name>
    <name type="common">Human hookworm</name>
    <dbReference type="NCBI Taxonomy" id="51031"/>
    <lineage>
        <taxon>Eukaryota</taxon>
        <taxon>Metazoa</taxon>
        <taxon>Ecdysozoa</taxon>
        <taxon>Nematoda</taxon>
        <taxon>Chromadorea</taxon>
        <taxon>Rhabditida</taxon>
        <taxon>Rhabditina</taxon>
        <taxon>Rhabditomorpha</taxon>
        <taxon>Strongyloidea</taxon>
        <taxon>Ancylostomatidae</taxon>
        <taxon>Bunostominae</taxon>
        <taxon>Necator</taxon>
    </lineage>
</organism>
<keyword evidence="3" id="KW-1185">Reference proteome</keyword>
<feature type="region of interest" description="Disordered" evidence="1">
    <location>
        <begin position="67"/>
        <end position="106"/>
    </location>
</feature>
<evidence type="ECO:0000313" key="2">
    <source>
        <dbReference type="EMBL" id="KAK6733588.1"/>
    </source>
</evidence>
<protein>
    <submittedName>
        <fullName evidence="2">Uncharacterized protein</fullName>
    </submittedName>
</protein>
<accession>A0ABR1C4X5</accession>
<sequence>MSNASNSFSAWETLPEDEPPLCIVVRRPVLPPRHYEANEVYPQDRPYIPVINEPPGHLGVRQFHRQAKSFDERGEPPRQNRRMSMDRRTLSEAERSAARQHTAQLLQPETPVVAACQSLWAAKGHLEELHALGISDPSSASTSFESNTDNSPASANPESKGREEGADKKRLQYKSLFLRRKFLSTAAVSSLDSTNSTESSAPEAIFASSVDSAGSDLEHRRLSLMNRLPTGSAPHLMSRQAPSSANPPANTQRRRFRNRDYSVDAQSDSLFREWSRVDPAYEERDTRDHRDQREPRRRLERGASEDQSASRPVRARAYSRQLTVNPGGNVMVPFICYPDEVNCSR</sequence>
<evidence type="ECO:0000313" key="3">
    <source>
        <dbReference type="Proteomes" id="UP001303046"/>
    </source>
</evidence>
<proteinExistence type="predicted"/>
<comment type="caution">
    <text evidence="2">The sequence shown here is derived from an EMBL/GenBank/DDBJ whole genome shotgun (WGS) entry which is preliminary data.</text>
</comment>
<feature type="compositionally biased region" description="Basic and acidic residues" evidence="1">
    <location>
        <begin position="281"/>
        <end position="294"/>
    </location>
</feature>